<accession>A0A4Q2DXQ0</accession>
<dbReference type="Gene3D" id="3.80.10.10">
    <property type="entry name" value="Ribonuclease Inhibitor"/>
    <property type="match status" value="1"/>
</dbReference>
<keyword evidence="2" id="KW-1185">Reference proteome</keyword>
<gene>
    <name evidence="1" type="ORF">EST38_g1752</name>
</gene>
<proteinExistence type="predicted"/>
<reference evidence="1 2" key="1">
    <citation type="submission" date="2019-01" db="EMBL/GenBank/DDBJ databases">
        <title>Draft genome sequence of Psathyrella aberdarensis IHI B618.</title>
        <authorList>
            <person name="Buettner E."/>
            <person name="Kellner H."/>
        </authorList>
    </citation>
    <scope>NUCLEOTIDE SEQUENCE [LARGE SCALE GENOMIC DNA]</scope>
    <source>
        <strain evidence="1 2">IHI B618</strain>
    </source>
</reference>
<dbReference type="Proteomes" id="UP000290288">
    <property type="component" value="Unassembled WGS sequence"/>
</dbReference>
<evidence type="ECO:0000313" key="2">
    <source>
        <dbReference type="Proteomes" id="UP000290288"/>
    </source>
</evidence>
<comment type="caution">
    <text evidence="1">The sequence shown here is derived from an EMBL/GenBank/DDBJ whole genome shotgun (WGS) entry which is preliminary data.</text>
</comment>
<name>A0A4Q2DXQ0_9AGAR</name>
<organism evidence="1 2">
    <name type="scientific">Candolleomyces aberdarensis</name>
    <dbReference type="NCBI Taxonomy" id="2316362"/>
    <lineage>
        <taxon>Eukaryota</taxon>
        <taxon>Fungi</taxon>
        <taxon>Dikarya</taxon>
        <taxon>Basidiomycota</taxon>
        <taxon>Agaricomycotina</taxon>
        <taxon>Agaricomycetes</taxon>
        <taxon>Agaricomycetidae</taxon>
        <taxon>Agaricales</taxon>
        <taxon>Agaricineae</taxon>
        <taxon>Psathyrellaceae</taxon>
        <taxon>Candolleomyces</taxon>
    </lineage>
</organism>
<sequence>MVDALETFAPAPSAESRPFDAIQSLTLDFTGAWTEPTDPSESAFHRIPASVTSLQLYLPNHDEAFGYNNPESPPLHLPTHLLRNLTSFSIGCDWEGGLQLATALGHCINVETLTIDFRDSITWWYDADEPSIERFRADGLLLPKVRTLSLDRATPASIAILELLQTPALETLNIDFSMFCEGMEMAEDYSLAAALHEFIIDGSQCEATFRSLRLGGLEIQGEELKSLLHGLPTITHLVLDHVDVKPSSFNDVLAQLAVKRNWNFLPNLESLKIFGLPPEWAQDESSLICFLDERRSHDYMNIREEGGIFQDPPDSLKEMILTFRRTSRLRDHTLDDTPSVKLFRKHCGVLFNIGPLLYWGDPNA</sequence>
<dbReference type="AlphaFoldDB" id="A0A4Q2DXQ0"/>
<protein>
    <submittedName>
        <fullName evidence="1">Uncharacterized protein</fullName>
    </submittedName>
</protein>
<dbReference type="InterPro" id="IPR032675">
    <property type="entry name" value="LRR_dom_sf"/>
</dbReference>
<dbReference type="OrthoDB" id="3365698at2759"/>
<dbReference type="EMBL" id="SDEE01000026">
    <property type="protein sequence ID" value="RXW24064.1"/>
    <property type="molecule type" value="Genomic_DNA"/>
</dbReference>
<dbReference type="SUPFAM" id="SSF52047">
    <property type="entry name" value="RNI-like"/>
    <property type="match status" value="1"/>
</dbReference>
<evidence type="ECO:0000313" key="1">
    <source>
        <dbReference type="EMBL" id="RXW24064.1"/>
    </source>
</evidence>